<protein>
    <submittedName>
        <fullName evidence="1">Uncharacterized protein</fullName>
    </submittedName>
</protein>
<accession>A0A1L9B665</accession>
<dbReference type="AlphaFoldDB" id="A0A1L9B665"/>
<evidence type="ECO:0000313" key="1">
    <source>
        <dbReference type="EMBL" id="OJH37744.1"/>
    </source>
</evidence>
<dbReference type="EMBL" id="MPIN01000007">
    <property type="protein sequence ID" value="OJH37744.1"/>
    <property type="molecule type" value="Genomic_DNA"/>
</dbReference>
<keyword evidence="2" id="KW-1185">Reference proteome</keyword>
<gene>
    <name evidence="1" type="ORF">BON30_26525</name>
</gene>
<dbReference type="Proteomes" id="UP000182229">
    <property type="component" value="Unassembled WGS sequence"/>
</dbReference>
<sequence>MALGHAVELSEGMIQQRLAGAQVPVSPDEGKPDAVAHEHLCLPEFLARYPFPAEVTHQDLTQVTTDRRDSPLVDVVPIESLREVPGPEVAFISEEELARLVLGAEVRHMLGLHLAVDELEAPHIEASSPCPLAR</sequence>
<organism evidence="1 2">
    <name type="scientific">Cystobacter ferrugineus</name>
    <dbReference type="NCBI Taxonomy" id="83449"/>
    <lineage>
        <taxon>Bacteria</taxon>
        <taxon>Pseudomonadati</taxon>
        <taxon>Myxococcota</taxon>
        <taxon>Myxococcia</taxon>
        <taxon>Myxococcales</taxon>
        <taxon>Cystobacterineae</taxon>
        <taxon>Archangiaceae</taxon>
        <taxon>Cystobacter</taxon>
    </lineage>
</organism>
<reference evidence="2" key="1">
    <citation type="submission" date="2016-11" db="EMBL/GenBank/DDBJ databases">
        <authorList>
            <person name="Shukria A."/>
            <person name="Stevens D.C."/>
        </authorList>
    </citation>
    <scope>NUCLEOTIDE SEQUENCE [LARGE SCALE GENOMIC DNA]</scope>
    <source>
        <strain evidence="2">Cbfe23</strain>
    </source>
</reference>
<reference evidence="1 2" key="2">
    <citation type="submission" date="2016-12" db="EMBL/GenBank/DDBJ databases">
        <title>Draft Genome Sequence of Cystobacter ferrugineus Strain Cbfe23.</title>
        <authorList>
            <person name="Akbar S."/>
            <person name="Dowd S.E."/>
            <person name="Stevens D.C."/>
        </authorList>
    </citation>
    <scope>NUCLEOTIDE SEQUENCE [LARGE SCALE GENOMIC DNA]</scope>
    <source>
        <strain evidence="1 2">Cbfe23</strain>
    </source>
</reference>
<proteinExistence type="predicted"/>
<comment type="caution">
    <text evidence="1">The sequence shown here is derived from an EMBL/GenBank/DDBJ whole genome shotgun (WGS) entry which is preliminary data.</text>
</comment>
<evidence type="ECO:0000313" key="2">
    <source>
        <dbReference type="Proteomes" id="UP000182229"/>
    </source>
</evidence>
<name>A0A1L9B665_9BACT</name>